<dbReference type="InParanoid" id="K1VIE1"/>
<reference evidence="3 4" key="1">
    <citation type="journal article" date="2012" name="Eukaryot. Cell">
        <title>Genome sequence of the Trichosporon asahii environmental strain CBS 8904.</title>
        <authorList>
            <person name="Yang R.Y."/>
            <person name="Li H.T."/>
            <person name="Zhu H."/>
            <person name="Zhou G.P."/>
            <person name="Wang M."/>
            <person name="Wang L."/>
        </authorList>
    </citation>
    <scope>NUCLEOTIDE SEQUENCE [LARGE SCALE GENOMIC DNA]</scope>
    <source>
        <strain evidence="3 4">CBS 8904</strain>
    </source>
</reference>
<protein>
    <submittedName>
        <fullName evidence="3">Uncharacterized protein</fullName>
    </submittedName>
</protein>
<feature type="signal peptide" evidence="2">
    <location>
        <begin position="1"/>
        <end position="19"/>
    </location>
</feature>
<dbReference type="AlphaFoldDB" id="K1VIE1"/>
<organism evidence="3 4">
    <name type="scientific">Trichosporon asahii var. asahii (strain CBS 8904)</name>
    <name type="common">Yeast</name>
    <dbReference type="NCBI Taxonomy" id="1220162"/>
    <lineage>
        <taxon>Eukaryota</taxon>
        <taxon>Fungi</taxon>
        <taxon>Dikarya</taxon>
        <taxon>Basidiomycota</taxon>
        <taxon>Agaricomycotina</taxon>
        <taxon>Tremellomycetes</taxon>
        <taxon>Trichosporonales</taxon>
        <taxon>Trichosporonaceae</taxon>
        <taxon>Trichosporon</taxon>
    </lineage>
</organism>
<name>K1VIE1_TRIAC</name>
<proteinExistence type="predicted"/>
<comment type="caution">
    <text evidence="3">The sequence shown here is derived from an EMBL/GenBank/DDBJ whole genome shotgun (WGS) entry which is preliminary data.</text>
</comment>
<feature type="chain" id="PRO_5003851886" evidence="2">
    <location>
        <begin position="20"/>
        <end position="261"/>
    </location>
</feature>
<evidence type="ECO:0000256" key="2">
    <source>
        <dbReference type="SAM" id="SignalP"/>
    </source>
</evidence>
<evidence type="ECO:0000256" key="1">
    <source>
        <dbReference type="SAM" id="MobiDB-lite"/>
    </source>
</evidence>
<evidence type="ECO:0000313" key="4">
    <source>
        <dbReference type="Proteomes" id="UP000006757"/>
    </source>
</evidence>
<dbReference type="Proteomes" id="UP000006757">
    <property type="component" value="Unassembled WGS sequence"/>
</dbReference>
<gene>
    <name evidence="3" type="ORF">A1Q2_01908</name>
</gene>
<accession>K1VIE1</accession>
<dbReference type="HOGENOM" id="CLU_991077_0_0_1"/>
<feature type="region of interest" description="Disordered" evidence="1">
    <location>
        <begin position="34"/>
        <end position="76"/>
    </location>
</feature>
<evidence type="ECO:0000313" key="3">
    <source>
        <dbReference type="EMBL" id="EKD03895.1"/>
    </source>
</evidence>
<feature type="compositionally biased region" description="Low complexity" evidence="1">
    <location>
        <begin position="207"/>
        <end position="239"/>
    </location>
</feature>
<sequence length="261" mass="25638">MFGLTQLSALSLLALSAVAQDNAAASATSMVASADPAQSGGNVAPSASAAGPATSGGAVEDGPDGNDVTPESGGTNPGWNSTYFYAPSNSKAYGFWVNGIENRAIWNPVNITTRLVLTNSRKDFWAGEKELQTNIAGGIGEWKGMIGEDLPTGHNYLLALYDMTSGSKLGQTSGFTMRMNGTIAPPPPPGAPGASSSASNNAQPTDGAAQQSGGNAPSGSASGAAGESSAAAPAASQPGGAVRFGVSGAAAAAAVAVYVLA</sequence>
<keyword evidence="4" id="KW-1185">Reference proteome</keyword>
<keyword evidence="2" id="KW-0732">Signal</keyword>
<feature type="compositionally biased region" description="Low complexity" evidence="1">
    <location>
        <begin position="34"/>
        <end position="58"/>
    </location>
</feature>
<feature type="region of interest" description="Disordered" evidence="1">
    <location>
        <begin position="172"/>
        <end position="239"/>
    </location>
</feature>
<dbReference type="EMBL" id="AMBO01000240">
    <property type="protein sequence ID" value="EKD03895.1"/>
    <property type="molecule type" value="Genomic_DNA"/>
</dbReference>